<name>A0A699UH59_TANCI</name>
<dbReference type="EMBL" id="BKCJ011336935">
    <property type="protein sequence ID" value="GFD22402.1"/>
    <property type="molecule type" value="Genomic_DNA"/>
</dbReference>
<feature type="non-terminal residue" evidence="1">
    <location>
        <position position="79"/>
    </location>
</feature>
<gene>
    <name evidence="1" type="ORF">Tci_894371</name>
</gene>
<dbReference type="AlphaFoldDB" id="A0A699UH59"/>
<evidence type="ECO:0000313" key="1">
    <source>
        <dbReference type="EMBL" id="GFD22402.1"/>
    </source>
</evidence>
<reference evidence="1" key="1">
    <citation type="journal article" date="2019" name="Sci. Rep.">
        <title>Draft genome of Tanacetum cinerariifolium, the natural source of mosquito coil.</title>
        <authorList>
            <person name="Yamashiro T."/>
            <person name="Shiraishi A."/>
            <person name="Satake H."/>
            <person name="Nakayama K."/>
        </authorList>
    </citation>
    <scope>NUCLEOTIDE SEQUENCE</scope>
</reference>
<proteinExistence type="predicted"/>
<sequence length="79" mass="9061">DYPEWRKVPEDKKQNLWKIITSVLQKAVVKFVDAVEEAIPGLNMSIVTSHINMEVDTICDIDIRNNRLNKNLRSATASH</sequence>
<accession>A0A699UH59</accession>
<feature type="non-terminal residue" evidence="1">
    <location>
        <position position="1"/>
    </location>
</feature>
<organism evidence="1">
    <name type="scientific">Tanacetum cinerariifolium</name>
    <name type="common">Dalmatian daisy</name>
    <name type="synonym">Chrysanthemum cinerariifolium</name>
    <dbReference type="NCBI Taxonomy" id="118510"/>
    <lineage>
        <taxon>Eukaryota</taxon>
        <taxon>Viridiplantae</taxon>
        <taxon>Streptophyta</taxon>
        <taxon>Embryophyta</taxon>
        <taxon>Tracheophyta</taxon>
        <taxon>Spermatophyta</taxon>
        <taxon>Magnoliopsida</taxon>
        <taxon>eudicotyledons</taxon>
        <taxon>Gunneridae</taxon>
        <taxon>Pentapetalae</taxon>
        <taxon>asterids</taxon>
        <taxon>campanulids</taxon>
        <taxon>Asterales</taxon>
        <taxon>Asteraceae</taxon>
        <taxon>Asteroideae</taxon>
        <taxon>Anthemideae</taxon>
        <taxon>Anthemidinae</taxon>
        <taxon>Tanacetum</taxon>
    </lineage>
</organism>
<comment type="caution">
    <text evidence="1">The sequence shown here is derived from an EMBL/GenBank/DDBJ whole genome shotgun (WGS) entry which is preliminary data.</text>
</comment>
<protein>
    <submittedName>
        <fullName evidence="1">Uncharacterized protein</fullName>
    </submittedName>
</protein>